<dbReference type="AlphaFoldDB" id="A0A1S1LTH6"/>
<evidence type="ECO:0000313" key="3">
    <source>
        <dbReference type="EMBL" id="OHU77749.1"/>
    </source>
</evidence>
<dbReference type="EMBL" id="MLHW01000001">
    <property type="protein sequence ID" value="OHT55310.1"/>
    <property type="molecule type" value="Genomic_DNA"/>
</dbReference>
<sequence length="195" mass="21348">MRKWKRVNASDGVRLRSEMEPHEAALVQSMVTSMLAMLDERESSAPNDELAQLTGIRTGNTAAPSDVTLGRLLPDFHRPDQDGTSSLEAVSGLNSALRSLYEPEIIDAKREAGQRLLRTLPLEGGRFELSEDDARAWLTALNDVRLALGAMLGIDSDGPQELPADDPMAGHMDIYHWLTVMQELLVLALMGKSAV</sequence>
<keyword evidence="5" id="KW-1185">Reference proteome</keyword>
<evidence type="ECO:0000313" key="1">
    <source>
        <dbReference type="EMBL" id="OHT55310.1"/>
    </source>
</evidence>
<evidence type="ECO:0000313" key="2">
    <source>
        <dbReference type="EMBL" id="OHU59959.1"/>
    </source>
</evidence>
<dbReference type="Proteomes" id="UP000179441">
    <property type="component" value="Unassembled WGS sequence"/>
</dbReference>
<dbReference type="EMBL" id="CP041150">
    <property type="protein sequence ID" value="QDF70049.1"/>
    <property type="molecule type" value="Genomic_DNA"/>
</dbReference>
<dbReference type="Proteomes" id="UP000180113">
    <property type="component" value="Unassembled WGS sequence"/>
</dbReference>
<dbReference type="InterPro" id="IPR018561">
    <property type="entry name" value="AosR"/>
</dbReference>
<dbReference type="Proteomes" id="UP000317728">
    <property type="component" value="Chromosome"/>
</dbReference>
<reference evidence="1 7" key="1">
    <citation type="submission" date="2016-10" db="EMBL/GenBank/DDBJ databases">
        <title>Evaluation of Human, Animal and Environmental Mycobacterium chelonae Isolates by Core Genome Phylogenomic Analysis, Targeted Gene Comparison, and Anti-microbial Susceptibility Patterns: A Tale of Mistaken Identities.</title>
        <authorList>
            <person name="Fogelson S.B."/>
            <person name="Camus A.C."/>
            <person name="Lorenz W."/>
            <person name="Vasireddy R."/>
            <person name="Vasireddy S."/>
            <person name="Smith T."/>
            <person name="Brown-Elliott B.A."/>
            <person name="Wallace R.J.Jr."/>
            <person name="Hasan N.A."/>
            <person name="Reischl U."/>
            <person name="Sanchez S."/>
        </authorList>
    </citation>
    <scope>NUCLEOTIDE SEQUENCE [LARGE SCALE GENOMIC DNA]</scope>
    <source>
        <strain evidence="1 7">42895</strain>
    </source>
</reference>
<evidence type="ECO:0000313" key="7">
    <source>
        <dbReference type="Proteomes" id="UP000180113"/>
    </source>
</evidence>
<evidence type="ECO:0000313" key="8">
    <source>
        <dbReference type="Proteomes" id="UP000317728"/>
    </source>
</evidence>
<evidence type="ECO:0000313" key="4">
    <source>
        <dbReference type="EMBL" id="QDF70049.1"/>
    </source>
</evidence>
<accession>A0A1S1LTH6</accession>
<reference evidence="5 6" key="2">
    <citation type="submission" date="2016-10" db="EMBL/GenBank/DDBJ databases">
        <title>Evaluation of Human, Veterinary and Environmental Mycobacterium chelonae Isolates by Core Genome Phylogenomic Analysis, Targeted Gene Comparison, and Anti-microbial Susceptibility Patterns: A Tale of Mistaken Identities.</title>
        <authorList>
            <person name="Fogelson S.B."/>
            <person name="Camus A.C."/>
            <person name="Lorenz W."/>
            <person name="Vasireddy R."/>
            <person name="Vasireddy S."/>
            <person name="Smith T."/>
            <person name="Brown-Elliott B.A."/>
            <person name="Wallace R.J.Jr."/>
            <person name="Hasan N.A."/>
            <person name="Reischl U."/>
            <person name="Sanchez S."/>
        </authorList>
    </citation>
    <scope>NUCLEOTIDE SEQUENCE [LARGE SCALE GENOMIC DNA]</scope>
    <source>
        <strain evidence="2 6">15515</strain>
        <strain evidence="3 5">15518</strain>
    </source>
</reference>
<name>A0A1S1LTH6_MYCCH</name>
<dbReference type="EMBL" id="MLIQ01000011">
    <property type="protein sequence ID" value="OHU59959.1"/>
    <property type="molecule type" value="Genomic_DNA"/>
</dbReference>
<evidence type="ECO:0000313" key="6">
    <source>
        <dbReference type="Proteomes" id="UP000180043"/>
    </source>
</evidence>
<dbReference type="Pfam" id="PF09438">
    <property type="entry name" value="DUF2017"/>
    <property type="match status" value="1"/>
</dbReference>
<dbReference type="EMBL" id="MLIS01000001">
    <property type="protein sequence ID" value="OHU77749.1"/>
    <property type="molecule type" value="Genomic_DNA"/>
</dbReference>
<gene>
    <name evidence="1" type="ORF">BKG62_03870</name>
    <name evidence="2" type="ORF">BKG82_05430</name>
    <name evidence="3" type="ORF">BKG84_04390</name>
    <name evidence="4" type="ORF">FJK96_07735</name>
</gene>
<dbReference type="RefSeq" id="WP_030094926.1">
    <property type="nucleotide sequence ID" value="NZ_BSAK01000026.1"/>
</dbReference>
<protein>
    <submittedName>
        <fullName evidence="4">DUF2017 domain-containing protein</fullName>
    </submittedName>
</protein>
<proteinExistence type="predicted"/>
<evidence type="ECO:0000313" key="5">
    <source>
        <dbReference type="Proteomes" id="UP000179441"/>
    </source>
</evidence>
<reference evidence="4 8" key="3">
    <citation type="submission" date="2019-06" db="EMBL/GenBank/DDBJ databases">
        <title>Whole geneome sequnce of Mycobacteroides chelonae M77 isolated from bovine milk from Meghalaya, India.</title>
        <authorList>
            <person name="Vise E."/>
            <person name="Das S."/>
            <person name="Garg A."/>
            <person name="Ghatak S."/>
            <person name="Shakuntala I."/>
            <person name="Milton A.A.P."/>
            <person name="Karam A."/>
            <person name="Sanjukta R."/>
            <person name="Puro K."/>
            <person name="Sen A."/>
        </authorList>
    </citation>
    <scope>NUCLEOTIDE SEQUENCE [LARGE SCALE GENOMIC DNA]</scope>
    <source>
        <strain evidence="4 8">M77</strain>
    </source>
</reference>
<organism evidence="2 6">
    <name type="scientific">Mycobacteroides chelonae</name>
    <name type="common">Mycobacterium chelonae</name>
    <dbReference type="NCBI Taxonomy" id="1774"/>
    <lineage>
        <taxon>Bacteria</taxon>
        <taxon>Bacillati</taxon>
        <taxon>Actinomycetota</taxon>
        <taxon>Actinomycetes</taxon>
        <taxon>Mycobacteriales</taxon>
        <taxon>Mycobacteriaceae</taxon>
        <taxon>Mycobacteroides</taxon>
    </lineage>
</organism>
<dbReference type="Proteomes" id="UP000180043">
    <property type="component" value="Unassembled WGS sequence"/>
</dbReference>